<evidence type="ECO:0000313" key="2">
    <source>
        <dbReference type="EMBL" id="SDI35111.1"/>
    </source>
</evidence>
<keyword evidence="3" id="KW-1185">Reference proteome</keyword>
<dbReference type="InterPro" id="IPR050266">
    <property type="entry name" value="AB_hydrolase_sf"/>
</dbReference>
<dbReference type="Proteomes" id="UP000199382">
    <property type="component" value="Unassembled WGS sequence"/>
</dbReference>
<dbReference type="Gene3D" id="3.40.50.1820">
    <property type="entry name" value="alpha/beta hydrolase"/>
    <property type="match status" value="1"/>
</dbReference>
<name>A0A1G8JVD6_9RHOB</name>
<dbReference type="Pfam" id="PF12697">
    <property type="entry name" value="Abhydrolase_6"/>
    <property type="match status" value="1"/>
</dbReference>
<evidence type="ECO:0000259" key="1">
    <source>
        <dbReference type="Pfam" id="PF12697"/>
    </source>
</evidence>
<dbReference type="PANTHER" id="PTHR43798">
    <property type="entry name" value="MONOACYLGLYCEROL LIPASE"/>
    <property type="match status" value="1"/>
</dbReference>
<protein>
    <submittedName>
        <fullName evidence="2">Pimeloyl-ACP methyl ester carboxylesterase</fullName>
    </submittedName>
</protein>
<dbReference type="InterPro" id="IPR029058">
    <property type="entry name" value="AB_hydrolase_fold"/>
</dbReference>
<evidence type="ECO:0000313" key="3">
    <source>
        <dbReference type="Proteomes" id="UP000199382"/>
    </source>
</evidence>
<dbReference type="SUPFAM" id="SSF53474">
    <property type="entry name" value="alpha/beta-Hydrolases"/>
    <property type="match status" value="1"/>
</dbReference>
<dbReference type="RefSeq" id="WP_093148122.1">
    <property type="nucleotide sequence ID" value="NZ_FNEK01000002.1"/>
</dbReference>
<dbReference type="AlphaFoldDB" id="A0A1G8JVD6"/>
<organism evidence="2 3">
    <name type="scientific">Aliiruegeria lutimaris</name>
    <dbReference type="NCBI Taxonomy" id="571298"/>
    <lineage>
        <taxon>Bacteria</taxon>
        <taxon>Pseudomonadati</taxon>
        <taxon>Pseudomonadota</taxon>
        <taxon>Alphaproteobacteria</taxon>
        <taxon>Rhodobacterales</taxon>
        <taxon>Roseobacteraceae</taxon>
        <taxon>Aliiruegeria</taxon>
    </lineage>
</organism>
<dbReference type="STRING" id="571298.SAMN04488026_100272"/>
<reference evidence="2 3" key="1">
    <citation type="submission" date="2016-10" db="EMBL/GenBank/DDBJ databases">
        <authorList>
            <person name="de Groot N.N."/>
        </authorList>
    </citation>
    <scope>NUCLEOTIDE SEQUENCE [LARGE SCALE GENOMIC DNA]</scope>
    <source>
        <strain evidence="2 3">DSM 25294</strain>
    </source>
</reference>
<gene>
    <name evidence="2" type="ORF">SAMN04488026_100272</name>
</gene>
<proteinExistence type="predicted"/>
<dbReference type="OrthoDB" id="5491135at2"/>
<dbReference type="PRINTS" id="PR00111">
    <property type="entry name" value="ABHYDROLASE"/>
</dbReference>
<dbReference type="EMBL" id="FNEK01000002">
    <property type="protein sequence ID" value="SDI35111.1"/>
    <property type="molecule type" value="Genomic_DNA"/>
</dbReference>
<sequence>MNEPLVFLPEMMCDARMFWPQILEFGLTRAVMVAPVTGASSVGAIAAQVLDAAPSRFALVGASMGGVIAMEVLRRAPERVTRVALMDTSPLPESPQVAAGREPQIVAVRAGRLGGLVREEIGPAALAHGPHRGEILNLLVEMAETLGPDIIVAQSRALQRRPDQQKILRTMRVPALVLCGEHDKVCPVKRHEFMAELIPYSDFQIIPNAGHFPTLEQPEATSAALATWLDSPLVLR</sequence>
<dbReference type="InterPro" id="IPR000073">
    <property type="entry name" value="AB_hydrolase_1"/>
</dbReference>
<feature type="domain" description="AB hydrolase-1" evidence="1">
    <location>
        <begin position="42"/>
        <end position="223"/>
    </location>
</feature>
<dbReference type="PANTHER" id="PTHR43798:SF29">
    <property type="entry name" value="AB HYDROLASE-1 DOMAIN-CONTAINING PROTEIN"/>
    <property type="match status" value="1"/>
</dbReference>
<accession>A0A1G8JVD6</accession>